<dbReference type="EMBL" id="MU273497">
    <property type="protein sequence ID" value="KAI0034623.1"/>
    <property type="molecule type" value="Genomic_DNA"/>
</dbReference>
<sequence length="658" mass="72524">MAISNKTTGIRQQREQLPIAQGKDAIVREISTNDVTIVLGETGSGKTTQIPQYLIESNVINGRIAVTQPRRVAATSLAARVSQEQGKPLGSLVGYSVRFDEKSSHATRIKYLTDGMLLREMMSDPLLERYSAVIVDEAHERTLRTDLVLASLKTILKTRNGDIAKKAGKQVGENPLKVVVMSATLDAEKFSLFFDNAKTLYVKGRQHPVTIYYTTTGQTDYLDAALRTFFQIHLDQPPGDVLIFLPGQEDIENLNSSIRTHAARLPIGSPDIVVRTLYASLPNEYQSKVFTPAPQGVRKCILATNIAETSITIPGVKYVIDTGKHKEKRHISAAKGRGADALLTVDITKSSAVQRAGRAGREGRGFCYRLYTEESFNKMPLSSEPEILRTDLTTALLQLKCVGQDMEDIDFMDRPDDVAFHSSLQTLLFLGALDRHRGLTELGRQMAAFPLDSEYSAIMLASISFRCTSEILAILSLMSASSPLFPDSSTEREAASEVRAKFGHASGDHITWLNVMRAYDEYGTHSADRRAWCRANFVSERALRDASDIRRQLQDMCEKVGIDWQVSAGQDVAPILQSLAKGLLLRSALLRPDGTYKQSFGSLEIRIHPGSALADRRSPAIVYNELVTTTRTYARGVSAIPKAYIASLSIPIDAPQTT</sequence>
<evidence type="ECO:0000313" key="1">
    <source>
        <dbReference type="EMBL" id="KAI0034623.1"/>
    </source>
</evidence>
<dbReference type="Proteomes" id="UP000814128">
    <property type="component" value="Unassembled WGS sequence"/>
</dbReference>
<organism evidence="1 2">
    <name type="scientific">Vararia minispora EC-137</name>
    <dbReference type="NCBI Taxonomy" id="1314806"/>
    <lineage>
        <taxon>Eukaryota</taxon>
        <taxon>Fungi</taxon>
        <taxon>Dikarya</taxon>
        <taxon>Basidiomycota</taxon>
        <taxon>Agaricomycotina</taxon>
        <taxon>Agaricomycetes</taxon>
        <taxon>Russulales</taxon>
        <taxon>Lachnocladiaceae</taxon>
        <taxon>Vararia</taxon>
    </lineage>
</organism>
<name>A0ACB8QSF3_9AGAM</name>
<reference evidence="1" key="2">
    <citation type="journal article" date="2022" name="New Phytol.">
        <title>Evolutionary transition to the ectomycorrhizal habit in the genomes of a hyperdiverse lineage of mushroom-forming fungi.</title>
        <authorList>
            <person name="Looney B."/>
            <person name="Miyauchi S."/>
            <person name="Morin E."/>
            <person name="Drula E."/>
            <person name="Courty P.E."/>
            <person name="Kohler A."/>
            <person name="Kuo A."/>
            <person name="LaButti K."/>
            <person name="Pangilinan J."/>
            <person name="Lipzen A."/>
            <person name="Riley R."/>
            <person name="Andreopoulos W."/>
            <person name="He G."/>
            <person name="Johnson J."/>
            <person name="Nolan M."/>
            <person name="Tritt A."/>
            <person name="Barry K.W."/>
            <person name="Grigoriev I.V."/>
            <person name="Nagy L.G."/>
            <person name="Hibbett D."/>
            <person name="Henrissat B."/>
            <person name="Matheny P.B."/>
            <person name="Labbe J."/>
            <person name="Martin F.M."/>
        </authorList>
    </citation>
    <scope>NUCLEOTIDE SEQUENCE</scope>
    <source>
        <strain evidence="1">EC-137</strain>
    </source>
</reference>
<reference evidence="1" key="1">
    <citation type="submission" date="2021-02" db="EMBL/GenBank/DDBJ databases">
        <authorList>
            <consortium name="DOE Joint Genome Institute"/>
            <person name="Ahrendt S."/>
            <person name="Looney B.P."/>
            <person name="Miyauchi S."/>
            <person name="Morin E."/>
            <person name="Drula E."/>
            <person name="Courty P.E."/>
            <person name="Chicoki N."/>
            <person name="Fauchery L."/>
            <person name="Kohler A."/>
            <person name="Kuo A."/>
            <person name="Labutti K."/>
            <person name="Pangilinan J."/>
            <person name="Lipzen A."/>
            <person name="Riley R."/>
            <person name="Andreopoulos W."/>
            <person name="He G."/>
            <person name="Johnson J."/>
            <person name="Barry K.W."/>
            <person name="Grigoriev I.V."/>
            <person name="Nagy L."/>
            <person name="Hibbett D."/>
            <person name="Henrissat B."/>
            <person name="Matheny P.B."/>
            <person name="Labbe J."/>
            <person name="Martin F."/>
        </authorList>
    </citation>
    <scope>NUCLEOTIDE SEQUENCE</scope>
    <source>
        <strain evidence="1">EC-137</strain>
    </source>
</reference>
<protein>
    <submittedName>
        <fullName evidence="1">P-loop containing nucleoside triphosphate hydrolase protein</fullName>
    </submittedName>
</protein>
<keyword evidence="2" id="KW-1185">Reference proteome</keyword>
<accession>A0ACB8QSF3</accession>
<gene>
    <name evidence="1" type="ORF">K488DRAFT_77127</name>
</gene>
<comment type="caution">
    <text evidence="1">The sequence shown here is derived from an EMBL/GenBank/DDBJ whole genome shotgun (WGS) entry which is preliminary data.</text>
</comment>
<proteinExistence type="predicted"/>
<evidence type="ECO:0000313" key="2">
    <source>
        <dbReference type="Proteomes" id="UP000814128"/>
    </source>
</evidence>
<keyword evidence="1" id="KW-0378">Hydrolase</keyword>